<dbReference type="Pfam" id="PF00106">
    <property type="entry name" value="adh_short"/>
    <property type="match status" value="1"/>
</dbReference>
<dbReference type="EMBL" id="GFDF01000520">
    <property type="protein sequence ID" value="JAV13564.1"/>
    <property type="molecule type" value="Transcribed_RNA"/>
</dbReference>
<keyword evidence="2" id="KW-0812">Transmembrane</keyword>
<dbReference type="InterPro" id="IPR036291">
    <property type="entry name" value="NAD(P)-bd_dom_sf"/>
</dbReference>
<protein>
    <submittedName>
        <fullName evidence="3">Putative corticosteroid 11-beta-dehydrogenase</fullName>
    </submittedName>
</protein>
<feature type="transmembrane region" description="Helical" evidence="2">
    <location>
        <begin position="72"/>
        <end position="93"/>
    </location>
</feature>
<organism evidence="3">
    <name type="scientific">Nyssomyia neivai</name>
    <dbReference type="NCBI Taxonomy" id="330878"/>
    <lineage>
        <taxon>Eukaryota</taxon>
        <taxon>Metazoa</taxon>
        <taxon>Ecdysozoa</taxon>
        <taxon>Arthropoda</taxon>
        <taxon>Hexapoda</taxon>
        <taxon>Insecta</taxon>
        <taxon>Pterygota</taxon>
        <taxon>Neoptera</taxon>
        <taxon>Endopterygota</taxon>
        <taxon>Diptera</taxon>
        <taxon>Nematocera</taxon>
        <taxon>Psychodoidea</taxon>
        <taxon>Psychodidae</taxon>
        <taxon>Nyssomyia</taxon>
    </lineage>
</organism>
<dbReference type="PANTHER" id="PTHR43313:SF50">
    <property type="entry name" value="GH26015P"/>
    <property type="match status" value="1"/>
</dbReference>
<keyword evidence="2" id="KW-0472">Membrane</keyword>
<feature type="transmembrane region" description="Helical" evidence="2">
    <location>
        <begin position="44"/>
        <end position="65"/>
    </location>
</feature>
<dbReference type="PANTHER" id="PTHR43313">
    <property type="entry name" value="SHORT-CHAIN DEHYDROGENASE/REDUCTASE FAMILY 9C"/>
    <property type="match status" value="1"/>
</dbReference>
<sequence length="385" mass="42774">MPTSGPITKQGSIKRQGSKRRKSSIGGTQQQTPKEVPWDLFDRLLIPLISCHGAAIIISTLLNVLRISQVSTFALFIWFALSTTGAVMFYHLLKVSASGKGVLVTGCESPLVWHLVRHLDDMGFTVFAGFTHLADSEEAAILKEESSGRVKILQLDTTFETQMLEASLYISENLPDGARGLWAVIHCAAWVALGEFEWVPFNVLRKAIDVNLLGTARLTQIMLPLVRRANGRLVFLSSALARIPSPVRGIQCATQAGIEGLAICLREELRPRGVDVTVVAAGEYVAGTSWLNDKLLMEQASQMWARLSDEQRKVYGKEYFENAIRSLEKYTKVTADFTPAIRSLVDATIRTFPLPRYTPVTRAEKIQTLIAQHLPKSVYDTIYRK</sequence>
<name>A0A1L8E4L0_9DIPT</name>
<dbReference type="GO" id="GO:0016491">
    <property type="term" value="F:oxidoreductase activity"/>
    <property type="evidence" value="ECO:0007669"/>
    <property type="project" value="TreeGrafter"/>
</dbReference>
<feature type="region of interest" description="Disordered" evidence="1">
    <location>
        <begin position="1"/>
        <end position="32"/>
    </location>
</feature>
<dbReference type="GO" id="GO:0008202">
    <property type="term" value="P:steroid metabolic process"/>
    <property type="evidence" value="ECO:0007669"/>
    <property type="project" value="TreeGrafter"/>
</dbReference>
<dbReference type="SUPFAM" id="SSF51735">
    <property type="entry name" value="NAD(P)-binding Rossmann-fold domains"/>
    <property type="match status" value="1"/>
</dbReference>
<evidence type="ECO:0000256" key="1">
    <source>
        <dbReference type="SAM" id="MobiDB-lite"/>
    </source>
</evidence>
<feature type="compositionally biased region" description="Polar residues" evidence="1">
    <location>
        <begin position="1"/>
        <end position="15"/>
    </location>
</feature>
<proteinExistence type="predicted"/>
<evidence type="ECO:0000313" key="3">
    <source>
        <dbReference type="EMBL" id="JAV13564.1"/>
    </source>
</evidence>
<evidence type="ECO:0000256" key="2">
    <source>
        <dbReference type="SAM" id="Phobius"/>
    </source>
</evidence>
<dbReference type="InterPro" id="IPR002347">
    <property type="entry name" value="SDR_fam"/>
</dbReference>
<dbReference type="AlphaFoldDB" id="A0A1L8E4L0"/>
<dbReference type="Gene3D" id="3.40.50.720">
    <property type="entry name" value="NAD(P)-binding Rossmann-like Domain"/>
    <property type="match status" value="1"/>
</dbReference>
<reference evidence="3" key="1">
    <citation type="submission" date="2016-12" db="EMBL/GenBank/DDBJ databases">
        <title>An insight into the sialome and mialome of the sand fly, Nyssomyia neivai.</title>
        <authorList>
            <person name="Sebastian V."/>
            <person name="Goulart T.M."/>
            <person name="Oliveira W."/>
            <person name="Calvo E."/>
            <person name="Oliveira L.F."/>
            <person name="Pinto M.C."/>
            <person name="Rosselino A.M."/>
            <person name="Ribeiro J.M."/>
        </authorList>
    </citation>
    <scope>NUCLEOTIDE SEQUENCE</scope>
</reference>
<keyword evidence="2" id="KW-1133">Transmembrane helix</keyword>
<accession>A0A1L8E4L0</accession>